<reference evidence="2" key="1">
    <citation type="submission" date="2025-08" db="UniProtKB">
        <authorList>
            <consortium name="Ensembl"/>
        </authorList>
    </citation>
    <scope>IDENTIFICATION</scope>
</reference>
<dbReference type="SMART" id="SM00589">
    <property type="entry name" value="PRY"/>
    <property type="match status" value="1"/>
</dbReference>
<dbReference type="InterPro" id="IPR003877">
    <property type="entry name" value="SPRY_dom"/>
</dbReference>
<dbReference type="InterPro" id="IPR013320">
    <property type="entry name" value="ConA-like_dom_sf"/>
</dbReference>
<dbReference type="InterPro" id="IPR050143">
    <property type="entry name" value="TRIM/RBCC"/>
</dbReference>
<proteinExistence type="predicted"/>
<dbReference type="InterPro" id="IPR001870">
    <property type="entry name" value="B30.2/SPRY"/>
</dbReference>
<dbReference type="SMART" id="SM00449">
    <property type="entry name" value="SPRY"/>
    <property type="match status" value="1"/>
</dbReference>
<dbReference type="PROSITE" id="PS50188">
    <property type="entry name" value="B302_SPRY"/>
    <property type="match status" value="1"/>
</dbReference>
<dbReference type="Pfam" id="PF00622">
    <property type="entry name" value="SPRY"/>
    <property type="match status" value="1"/>
</dbReference>
<dbReference type="CDD" id="cd13733">
    <property type="entry name" value="SPRY_PRY_C-I_1"/>
    <property type="match status" value="1"/>
</dbReference>
<dbReference type="Pfam" id="PF13765">
    <property type="entry name" value="PRY"/>
    <property type="match status" value="1"/>
</dbReference>
<dbReference type="InterPro" id="IPR043136">
    <property type="entry name" value="B30.2/SPRY_sf"/>
</dbReference>
<dbReference type="GeneTree" id="ENSGT01040000240385"/>
<evidence type="ECO:0000313" key="2">
    <source>
        <dbReference type="Ensembl" id="ENSGEVP00005024518.1"/>
    </source>
</evidence>
<evidence type="ECO:0000313" key="3">
    <source>
        <dbReference type="Proteomes" id="UP000694390"/>
    </source>
</evidence>
<dbReference type="AlphaFoldDB" id="A0A8C4YF49"/>
<keyword evidence="3" id="KW-1185">Reference proteome</keyword>
<dbReference type="InterPro" id="IPR006574">
    <property type="entry name" value="PRY"/>
</dbReference>
<dbReference type="PRINTS" id="PR01407">
    <property type="entry name" value="BUTYPHLNCDUF"/>
</dbReference>
<evidence type="ECO:0000259" key="1">
    <source>
        <dbReference type="PROSITE" id="PS50188"/>
    </source>
</evidence>
<dbReference type="Proteomes" id="UP000694390">
    <property type="component" value="Unassembled WGS sequence"/>
</dbReference>
<dbReference type="InterPro" id="IPR003879">
    <property type="entry name" value="Butyrophylin_SPRY"/>
</dbReference>
<dbReference type="PANTHER" id="PTHR24103">
    <property type="entry name" value="E3 UBIQUITIN-PROTEIN LIGASE TRIM"/>
    <property type="match status" value="1"/>
</dbReference>
<feature type="domain" description="B30.2/SPRY" evidence="1">
    <location>
        <begin position="67"/>
        <end position="263"/>
    </location>
</feature>
<dbReference type="Ensembl" id="ENSGEVT00005025782.1">
    <property type="protein sequence ID" value="ENSGEVP00005024518.1"/>
    <property type="gene ID" value="ENSGEVG00005017401.1"/>
</dbReference>
<name>A0A8C4YF49_9SAUR</name>
<protein>
    <recommendedName>
        <fullName evidence="1">B30.2/SPRY domain-containing protein</fullName>
    </recommendedName>
</protein>
<dbReference type="OrthoDB" id="128536at2759"/>
<accession>A0A8C4YF49</accession>
<reference evidence="2" key="2">
    <citation type="submission" date="2025-09" db="UniProtKB">
        <authorList>
            <consortium name="Ensembl"/>
        </authorList>
    </citation>
    <scope>IDENTIFICATION</scope>
</reference>
<dbReference type="FunFam" id="2.60.120.920:FF:000004">
    <property type="entry name" value="Butyrophilin subfamily 1 member A1"/>
    <property type="match status" value="1"/>
</dbReference>
<organism evidence="2 3">
    <name type="scientific">Gopherus evgoodei</name>
    <name type="common">Goodes thornscrub tortoise</name>
    <dbReference type="NCBI Taxonomy" id="1825980"/>
    <lineage>
        <taxon>Eukaryota</taxon>
        <taxon>Metazoa</taxon>
        <taxon>Chordata</taxon>
        <taxon>Craniata</taxon>
        <taxon>Vertebrata</taxon>
        <taxon>Euteleostomi</taxon>
        <taxon>Archelosauria</taxon>
        <taxon>Testudinata</taxon>
        <taxon>Testudines</taxon>
        <taxon>Cryptodira</taxon>
        <taxon>Durocryptodira</taxon>
        <taxon>Testudinoidea</taxon>
        <taxon>Testudinidae</taxon>
        <taxon>Gopherus</taxon>
    </lineage>
</organism>
<dbReference type="Gene3D" id="2.60.120.920">
    <property type="match status" value="1"/>
</dbReference>
<sequence length="277" mass="31555">SFLYFRFSAQVNHFVLCLTSSVILNLWHFYKHSRIPSIFESCSIRDHTSEIFQLRTAGVGPQAISPMFLFILQLDKNFLNSLFADDITLNPDTAHPNLSISEDKKKFIHEAQPQKVPSTPDRFDSTVCMLGSEGFSSGKHYWEVDVRSSNDWDLGVARKSIQRKGKLSLSPKEGFWALGCSGRDYWARTDPWTRVMVQKKPKKIGVYLSYQDSQVTFFSLQGSCTSDPFPVPLRAPTLTPLALTYLRMESHESLTLRWGSDYSNFAIPSNYHPSVHS</sequence>
<dbReference type="SUPFAM" id="SSF49899">
    <property type="entry name" value="Concanavalin A-like lectins/glucanases"/>
    <property type="match status" value="1"/>
</dbReference>